<keyword evidence="1" id="KW-0175">Coiled coil</keyword>
<dbReference type="Proteomes" id="UP000246991">
    <property type="component" value="Unassembled WGS sequence"/>
</dbReference>
<accession>A0A317T1A8</accession>
<evidence type="ECO:0000256" key="1">
    <source>
        <dbReference type="SAM" id="Coils"/>
    </source>
</evidence>
<proteinExistence type="predicted"/>
<feature type="compositionally biased region" description="Polar residues" evidence="2">
    <location>
        <begin position="31"/>
        <end position="46"/>
    </location>
</feature>
<evidence type="ECO:0000313" key="3">
    <source>
        <dbReference type="EMBL" id="PWW79221.1"/>
    </source>
</evidence>
<feature type="compositionally biased region" description="Low complexity" evidence="2">
    <location>
        <begin position="107"/>
        <end position="118"/>
    </location>
</feature>
<feature type="compositionally biased region" description="Low complexity" evidence="2">
    <location>
        <begin position="173"/>
        <end position="182"/>
    </location>
</feature>
<feature type="region of interest" description="Disordered" evidence="2">
    <location>
        <begin position="1"/>
        <end position="197"/>
    </location>
</feature>
<comment type="caution">
    <text evidence="3">The sequence shown here is derived from an EMBL/GenBank/DDBJ whole genome shotgun (WGS) entry which is preliminary data.</text>
</comment>
<feature type="coiled-coil region" evidence="1">
    <location>
        <begin position="205"/>
        <end position="253"/>
    </location>
</feature>
<dbReference type="AlphaFoldDB" id="A0A317T1A8"/>
<evidence type="ECO:0000313" key="4">
    <source>
        <dbReference type="Proteomes" id="UP000246991"/>
    </source>
</evidence>
<organism evidence="3 4">
    <name type="scientific">Tuber magnatum</name>
    <name type="common">white Piedmont truffle</name>
    <dbReference type="NCBI Taxonomy" id="42249"/>
    <lineage>
        <taxon>Eukaryota</taxon>
        <taxon>Fungi</taxon>
        <taxon>Dikarya</taxon>
        <taxon>Ascomycota</taxon>
        <taxon>Pezizomycotina</taxon>
        <taxon>Pezizomycetes</taxon>
        <taxon>Pezizales</taxon>
        <taxon>Tuberaceae</taxon>
        <taxon>Tuber</taxon>
    </lineage>
</organism>
<gene>
    <name evidence="3" type="ORF">C7212DRAFT_349184</name>
</gene>
<dbReference type="STRING" id="42249.A0A317T1A8"/>
<dbReference type="OrthoDB" id="4160836at2759"/>
<reference evidence="3 4" key="1">
    <citation type="submission" date="2018-03" db="EMBL/GenBank/DDBJ databases">
        <title>Genomes of Pezizomycetes fungi and the evolution of truffles.</title>
        <authorList>
            <person name="Murat C."/>
            <person name="Payen T."/>
            <person name="Noel B."/>
            <person name="Kuo A."/>
            <person name="Martin F.M."/>
        </authorList>
    </citation>
    <scope>NUCLEOTIDE SEQUENCE [LARGE SCALE GENOMIC DNA]</scope>
    <source>
        <strain evidence="3">091103-1</strain>
    </source>
</reference>
<protein>
    <submittedName>
        <fullName evidence="3">Uncharacterized protein</fullName>
    </submittedName>
</protein>
<sequence length="519" mass="56900">MASPPKRPKLSDSPALPFHRSASPSKLPVPNDSSALYRSPTRSSLAKRNPQHARRSPYAEPVKKRFVSASQDETNRVGGLDFSIGSGGAGAVFGGRARSESVGVGIRRAGGSRLSSSPARRRSSFPNALAPSVPPGEDSPEKSELGILQEEGGMEDVKSPEPAFVMKSKVRRGAPQARQQQQRSKRKRPETEMEAKQRVERERLERIMMARVQVLQAEIMELQEEVRIEKARVEREAQAAKNLDQDADALVKRLLAVNDASQVMSLPEPKQREDPVPSARPMEPDYPLPQLKAFTSITFTTHSSEIIPSTPVSQIITASGYTSNRLLYFTVSLSVQSATVQEITYRISPWSVRELTPVLTTAVEEGGIPTVFHAISTYTLIAKARASVFAKLSATFPHLLPILAMSKKEKGKVSRREIIPYLGESLLRFHPRAKTAEASRRDGPGTGESGVELVLEWRIEFDVTGEAESVISADVRLPSHLKEADELNSFSKLGGAFDSLIREKGVYDAATCVVGLLFQ</sequence>
<name>A0A317T1A8_9PEZI</name>
<dbReference type="EMBL" id="PYWC01000009">
    <property type="protein sequence ID" value="PWW79221.1"/>
    <property type="molecule type" value="Genomic_DNA"/>
</dbReference>
<keyword evidence="4" id="KW-1185">Reference proteome</keyword>
<evidence type="ECO:0000256" key="2">
    <source>
        <dbReference type="SAM" id="MobiDB-lite"/>
    </source>
</evidence>